<name>A0A8S3SNJ3_MYTED</name>
<feature type="compositionally biased region" description="Polar residues" evidence="1">
    <location>
        <begin position="70"/>
        <end position="79"/>
    </location>
</feature>
<dbReference type="Proteomes" id="UP000683360">
    <property type="component" value="Unassembled WGS sequence"/>
</dbReference>
<dbReference type="OrthoDB" id="6094525at2759"/>
<keyword evidence="4" id="KW-1185">Reference proteome</keyword>
<feature type="region of interest" description="Disordered" evidence="1">
    <location>
        <begin position="68"/>
        <end position="90"/>
    </location>
</feature>
<dbReference type="Pfam" id="PF20700">
    <property type="entry name" value="Mutator"/>
    <property type="match status" value="1"/>
</dbReference>
<comment type="caution">
    <text evidence="3">The sequence shown here is derived from an EMBL/GenBank/DDBJ whole genome shotgun (WGS) entry which is preliminary data.</text>
</comment>
<reference evidence="3" key="1">
    <citation type="submission" date="2021-03" db="EMBL/GenBank/DDBJ databases">
        <authorList>
            <person name="Bekaert M."/>
        </authorList>
    </citation>
    <scope>NUCLEOTIDE SEQUENCE</scope>
</reference>
<evidence type="ECO:0000256" key="1">
    <source>
        <dbReference type="SAM" id="MobiDB-lite"/>
    </source>
</evidence>
<accession>A0A8S3SNJ3</accession>
<protein>
    <recommendedName>
        <fullName evidence="2">Mutator-like transposase domain-containing protein</fullName>
    </recommendedName>
</protein>
<dbReference type="AlphaFoldDB" id="A0A8S3SNJ3"/>
<evidence type="ECO:0000259" key="2">
    <source>
        <dbReference type="Pfam" id="PF20700"/>
    </source>
</evidence>
<evidence type="ECO:0000313" key="4">
    <source>
        <dbReference type="Proteomes" id="UP000683360"/>
    </source>
</evidence>
<feature type="domain" description="Mutator-like transposase" evidence="2">
    <location>
        <begin position="107"/>
        <end position="487"/>
    </location>
</feature>
<dbReference type="InterPro" id="IPR049012">
    <property type="entry name" value="Mutator_transp_dom"/>
</dbReference>
<gene>
    <name evidence="3" type="ORF">MEDL_35617</name>
</gene>
<proteinExistence type="predicted"/>
<evidence type="ECO:0000313" key="3">
    <source>
        <dbReference type="EMBL" id="CAG2222356.1"/>
    </source>
</evidence>
<organism evidence="3 4">
    <name type="scientific">Mytilus edulis</name>
    <name type="common">Blue mussel</name>
    <dbReference type="NCBI Taxonomy" id="6550"/>
    <lineage>
        <taxon>Eukaryota</taxon>
        <taxon>Metazoa</taxon>
        <taxon>Spiralia</taxon>
        <taxon>Lophotrochozoa</taxon>
        <taxon>Mollusca</taxon>
        <taxon>Bivalvia</taxon>
        <taxon>Autobranchia</taxon>
        <taxon>Pteriomorphia</taxon>
        <taxon>Mytilida</taxon>
        <taxon>Mytiloidea</taxon>
        <taxon>Mytilidae</taxon>
        <taxon>Mytilinae</taxon>
        <taxon>Mytilus</taxon>
    </lineage>
</organism>
<sequence length="676" mass="76524">MFPKGSRPFNKGLIGLQRGRVAPGYKYQHNRTPWNKVPVLQLSTSPDPEENHISAVETNVEQNAILDESPCTSSTSPADNDSKKTRSQLLVPSADLKTEKEWCSISGMRFVDHEEMMKMLNTVITIHTKKFRHCKNPEILAHKQEKWGVCWKYTLRCKNCTYMSPVMKLYKEIVTTKPGTNPGAPNVAVAAAIQDCPIGSTKLQELLARMNCPPPSRTSMHRMTHNVGKDLVQLNTRDMAEKLEIVKAKNQERGLAENEINVTVDGRYNSQTITSRKKPGLNATQGFALAMETTTENKYIVASFAQNQMCWKGAWLRGKGFKVECPNGHEDCTANLHRAAPLSEYEMGKEIGTQLALQDILVKNATTDGDGRAAKGIDDATRALHPMWKVERLADYVHLGQSQFRASLRAKFSESMFYGRTKEIRKEMKKAFSQDVKCRSSMIIGQLMEKHNKVTEDVCKDLPKVLEATLRCYDGDCSMCKQYSVVCTGDEGYNWWTRSKYLGCYNITVLQMDQKDKLLLQEILKMKLSEQALNSMKLYDTTNKNEGVHRAISVNLPKNVIHSRGMQARLASGIHRNNNKPGTSAKMKCEHLGVNLSESSLQFLSKMDSDYTYKQEYEKKPEVKRRRLIQSGEKILEHREAKQSRKKCDVYRKGQLDPVPALLINKLGKRPLPPAL</sequence>
<dbReference type="EMBL" id="CAJPWZ010001742">
    <property type="protein sequence ID" value="CAG2222356.1"/>
    <property type="molecule type" value="Genomic_DNA"/>
</dbReference>